<feature type="transmembrane region" description="Helical" evidence="1">
    <location>
        <begin position="91"/>
        <end position="113"/>
    </location>
</feature>
<evidence type="ECO:0000313" key="4">
    <source>
        <dbReference type="Proteomes" id="UP000051859"/>
    </source>
</evidence>
<name>A0A0R2L431_9LACO</name>
<dbReference type="STRING" id="331679.IV81_GL001447"/>
<reference evidence="3 5" key="2">
    <citation type="submission" date="2019-05" db="EMBL/GenBank/DDBJ databases">
        <title>The metagenome of a microbial culture collection derived from dairy environment covers the genomic content of the human microbiome.</title>
        <authorList>
            <person name="Roder T."/>
            <person name="Wuthrich D."/>
            <person name="Sattari Z."/>
            <person name="Von Ah U."/>
            <person name="Bar C."/>
            <person name="Ronchi F."/>
            <person name="Macpherson A.J."/>
            <person name="Ganal-Vonarburg S.C."/>
            <person name="Bruggmann R."/>
            <person name="Vergeres G."/>
        </authorList>
    </citation>
    <scope>NUCLEOTIDE SEQUENCE [LARGE SCALE GENOMIC DNA]</scope>
    <source>
        <strain evidence="3 5">FAM 18815</strain>
    </source>
</reference>
<reference evidence="2 4" key="1">
    <citation type="journal article" date="2015" name="Genome Announc.">
        <title>Expanding the biotechnology potential of lactobacilli through comparative genomics of 213 strains and associated genera.</title>
        <authorList>
            <person name="Sun Z."/>
            <person name="Harris H.M."/>
            <person name="McCann A."/>
            <person name="Guo C."/>
            <person name="Argimon S."/>
            <person name="Zhang W."/>
            <person name="Yang X."/>
            <person name="Jeffery I.B."/>
            <person name="Cooney J.C."/>
            <person name="Kagawa T.F."/>
            <person name="Liu W."/>
            <person name="Song Y."/>
            <person name="Salvetti E."/>
            <person name="Wrobel A."/>
            <person name="Rasinkangas P."/>
            <person name="Parkhill J."/>
            <person name="Rea M.C."/>
            <person name="O'Sullivan O."/>
            <person name="Ritari J."/>
            <person name="Douillard F.P."/>
            <person name="Paul Ross R."/>
            <person name="Yang R."/>
            <person name="Briner A.E."/>
            <person name="Felis G.E."/>
            <person name="de Vos W.M."/>
            <person name="Barrangou R."/>
            <person name="Klaenhammer T.R."/>
            <person name="Caufield P.W."/>
            <person name="Cui Y."/>
            <person name="Zhang H."/>
            <person name="O'Toole P.W."/>
        </authorList>
    </citation>
    <scope>NUCLEOTIDE SEQUENCE [LARGE SCALE GENOMIC DNA]</scope>
    <source>
        <strain evidence="2 4">DSM 18001</strain>
    </source>
</reference>
<comment type="caution">
    <text evidence="2">The sequence shown here is derived from an EMBL/GenBank/DDBJ whole genome shotgun (WGS) entry which is preliminary data.</text>
</comment>
<dbReference type="Proteomes" id="UP000051859">
    <property type="component" value="Unassembled WGS sequence"/>
</dbReference>
<dbReference type="PATRIC" id="fig|331679.3.peg.1481"/>
<evidence type="ECO:0000313" key="2">
    <source>
        <dbReference type="EMBL" id="KRN94268.1"/>
    </source>
</evidence>
<proteinExistence type="predicted"/>
<dbReference type="Pfam" id="PF05656">
    <property type="entry name" value="DUF805"/>
    <property type="match status" value="1"/>
</dbReference>
<dbReference type="InterPro" id="IPR008523">
    <property type="entry name" value="DUF805"/>
</dbReference>
<keyword evidence="4" id="KW-1185">Reference proteome</keyword>
<dbReference type="EMBL" id="JQBX01000006">
    <property type="protein sequence ID" value="KRN94268.1"/>
    <property type="molecule type" value="Genomic_DNA"/>
</dbReference>
<dbReference type="RefSeq" id="WP_057802353.1">
    <property type="nucleotide sequence ID" value="NZ_JQBX01000006.1"/>
</dbReference>
<protein>
    <submittedName>
        <fullName evidence="3">DUF805 domain-containing protein</fullName>
    </submittedName>
</protein>
<dbReference type="PANTHER" id="PTHR34980:SF2">
    <property type="entry name" value="INNER MEMBRANE PROTEIN YHAH-RELATED"/>
    <property type="match status" value="1"/>
</dbReference>
<evidence type="ECO:0000313" key="5">
    <source>
        <dbReference type="Proteomes" id="UP000305541"/>
    </source>
</evidence>
<feature type="transmembrane region" description="Helical" evidence="1">
    <location>
        <begin position="67"/>
        <end position="85"/>
    </location>
</feature>
<keyword evidence="1" id="KW-0812">Transmembrane</keyword>
<dbReference type="AlphaFoldDB" id="A0A0R2L431"/>
<feature type="transmembrane region" description="Helical" evidence="1">
    <location>
        <begin position="24"/>
        <end position="46"/>
    </location>
</feature>
<dbReference type="OrthoDB" id="2285053at2"/>
<organism evidence="2 4">
    <name type="scientific">Pediococcus stilesii</name>
    <dbReference type="NCBI Taxonomy" id="331679"/>
    <lineage>
        <taxon>Bacteria</taxon>
        <taxon>Bacillati</taxon>
        <taxon>Bacillota</taxon>
        <taxon>Bacilli</taxon>
        <taxon>Lactobacillales</taxon>
        <taxon>Lactobacillaceae</taxon>
        <taxon>Pediococcus</taxon>
    </lineage>
</organism>
<evidence type="ECO:0000256" key="1">
    <source>
        <dbReference type="SAM" id="Phobius"/>
    </source>
</evidence>
<keyword evidence="1" id="KW-0472">Membrane</keyword>
<dbReference type="PANTHER" id="PTHR34980">
    <property type="entry name" value="INNER MEMBRANE PROTEIN-RELATED-RELATED"/>
    <property type="match status" value="1"/>
</dbReference>
<dbReference type="EMBL" id="VBTH01000002">
    <property type="protein sequence ID" value="TLQ05312.1"/>
    <property type="molecule type" value="Genomic_DNA"/>
</dbReference>
<accession>A0A0R2L431</accession>
<keyword evidence="1" id="KW-1133">Transmembrane helix</keyword>
<sequence>MIESYNRFWEKIFVVNESSGRQDYWVPTIVNYLLAVIIVAIIQAITGHPINEIYNYGDFFTVSAKNIIMAIAWIANLTLAIRRLHDTDRSGWWILIQIIPIIGTIWFVILMLLPTKANRWA</sequence>
<evidence type="ECO:0000313" key="3">
    <source>
        <dbReference type="EMBL" id="TLQ05312.1"/>
    </source>
</evidence>
<dbReference type="GO" id="GO:0005886">
    <property type="term" value="C:plasma membrane"/>
    <property type="evidence" value="ECO:0007669"/>
    <property type="project" value="TreeGrafter"/>
</dbReference>
<gene>
    <name evidence="3" type="ORF">FEZ51_01255</name>
    <name evidence="2" type="ORF">IV81_GL001447</name>
</gene>
<dbReference type="Proteomes" id="UP000305541">
    <property type="component" value="Unassembled WGS sequence"/>
</dbReference>